<name>A0AAQ3QNC5_9LILI</name>
<protein>
    <submittedName>
        <fullName evidence="1">Floral homeotic protein APETALA 2-like isoform X1</fullName>
    </submittedName>
</protein>
<evidence type="ECO:0000313" key="1">
    <source>
        <dbReference type="EMBL" id="WOL19086.1"/>
    </source>
</evidence>
<dbReference type="AlphaFoldDB" id="A0AAQ3QNC5"/>
<dbReference type="Proteomes" id="UP001327560">
    <property type="component" value="Chromosome 9"/>
</dbReference>
<sequence length="125" mass="13826">MHQFHEKLKLPEERECRGNTQQSLGDKILSFAQLQTIPQQFNPPILHQYANRTEGARACLALSLSAGEQEHGDLGWRSGSRSWLPAAVPASQVSAASSGFLPSQFEALPSNLQHSIGFHFPFDSR</sequence>
<evidence type="ECO:0000313" key="2">
    <source>
        <dbReference type="Proteomes" id="UP001327560"/>
    </source>
</evidence>
<organism evidence="1 2">
    <name type="scientific">Canna indica</name>
    <name type="common">Indian-shot</name>
    <dbReference type="NCBI Taxonomy" id="4628"/>
    <lineage>
        <taxon>Eukaryota</taxon>
        <taxon>Viridiplantae</taxon>
        <taxon>Streptophyta</taxon>
        <taxon>Embryophyta</taxon>
        <taxon>Tracheophyta</taxon>
        <taxon>Spermatophyta</taxon>
        <taxon>Magnoliopsida</taxon>
        <taxon>Liliopsida</taxon>
        <taxon>Zingiberales</taxon>
        <taxon>Cannaceae</taxon>
        <taxon>Canna</taxon>
    </lineage>
</organism>
<keyword evidence="2" id="KW-1185">Reference proteome</keyword>
<proteinExistence type="predicted"/>
<accession>A0AAQ3QNC5</accession>
<gene>
    <name evidence="1" type="ORF">Cni_G27883</name>
</gene>
<reference evidence="1 2" key="1">
    <citation type="submission" date="2023-10" db="EMBL/GenBank/DDBJ databases">
        <title>Chromosome-scale genome assembly provides insights into flower coloration mechanisms of Canna indica.</title>
        <authorList>
            <person name="Li C."/>
        </authorList>
    </citation>
    <scope>NUCLEOTIDE SEQUENCE [LARGE SCALE GENOMIC DNA]</scope>
    <source>
        <tissue evidence="1">Flower</tissue>
    </source>
</reference>
<dbReference type="EMBL" id="CP136898">
    <property type="protein sequence ID" value="WOL19086.1"/>
    <property type="molecule type" value="Genomic_DNA"/>
</dbReference>